<dbReference type="AlphaFoldDB" id="A0A8T0SI79"/>
<dbReference type="Proteomes" id="UP000823388">
    <property type="component" value="Chromosome 5K"/>
</dbReference>
<evidence type="ECO:0000313" key="2">
    <source>
        <dbReference type="EMBL" id="KAG2597937.1"/>
    </source>
</evidence>
<dbReference type="PROSITE" id="PS51257">
    <property type="entry name" value="PROKAR_LIPOPROTEIN"/>
    <property type="match status" value="1"/>
</dbReference>
<keyword evidence="3" id="KW-1185">Reference proteome</keyword>
<organism evidence="2 3">
    <name type="scientific">Panicum virgatum</name>
    <name type="common">Blackwell switchgrass</name>
    <dbReference type="NCBI Taxonomy" id="38727"/>
    <lineage>
        <taxon>Eukaryota</taxon>
        <taxon>Viridiplantae</taxon>
        <taxon>Streptophyta</taxon>
        <taxon>Embryophyta</taxon>
        <taxon>Tracheophyta</taxon>
        <taxon>Spermatophyta</taxon>
        <taxon>Magnoliopsida</taxon>
        <taxon>Liliopsida</taxon>
        <taxon>Poales</taxon>
        <taxon>Poaceae</taxon>
        <taxon>PACMAD clade</taxon>
        <taxon>Panicoideae</taxon>
        <taxon>Panicodae</taxon>
        <taxon>Paniceae</taxon>
        <taxon>Panicinae</taxon>
        <taxon>Panicum</taxon>
        <taxon>Panicum sect. Hiantes</taxon>
    </lineage>
</organism>
<evidence type="ECO:0000256" key="1">
    <source>
        <dbReference type="SAM" id="Phobius"/>
    </source>
</evidence>
<accession>A0A8T0SI79</accession>
<proteinExistence type="predicted"/>
<evidence type="ECO:0000313" key="3">
    <source>
        <dbReference type="Proteomes" id="UP000823388"/>
    </source>
</evidence>
<keyword evidence="1" id="KW-1133">Transmembrane helix</keyword>
<protein>
    <submittedName>
        <fullName evidence="2">Uncharacterized protein</fullName>
    </submittedName>
</protein>
<feature type="transmembrane region" description="Helical" evidence="1">
    <location>
        <begin position="20"/>
        <end position="43"/>
    </location>
</feature>
<gene>
    <name evidence="2" type="ORF">PVAP13_5KG311500</name>
</gene>
<reference evidence="2" key="1">
    <citation type="submission" date="2020-05" db="EMBL/GenBank/DDBJ databases">
        <title>WGS assembly of Panicum virgatum.</title>
        <authorList>
            <person name="Lovell J.T."/>
            <person name="Jenkins J."/>
            <person name="Shu S."/>
            <person name="Juenger T.E."/>
            <person name="Schmutz J."/>
        </authorList>
    </citation>
    <scope>NUCLEOTIDE SEQUENCE</scope>
    <source>
        <strain evidence="2">AP13</strain>
    </source>
</reference>
<sequence>MNKLLFELASLLQISYLLFSSLQIIGLAACNLFFQISVTLLIFGSNQILPMLRPPFRSPPSSCTAWATIPGAPPLHLSAPPVHGLADPSLVARHPSQRFVVHMYIGLR</sequence>
<keyword evidence="1" id="KW-0812">Transmembrane</keyword>
<name>A0A8T0SI79_PANVG</name>
<dbReference type="EMBL" id="CM029045">
    <property type="protein sequence ID" value="KAG2597937.1"/>
    <property type="molecule type" value="Genomic_DNA"/>
</dbReference>
<keyword evidence="1" id="KW-0472">Membrane</keyword>
<comment type="caution">
    <text evidence="2">The sequence shown here is derived from an EMBL/GenBank/DDBJ whole genome shotgun (WGS) entry which is preliminary data.</text>
</comment>